<dbReference type="Pfam" id="PF22980">
    <property type="entry name" value="Myb_DNA-bind_8"/>
    <property type="match status" value="1"/>
</dbReference>
<dbReference type="OrthoDB" id="4368397at2759"/>
<evidence type="ECO:0000313" key="3">
    <source>
        <dbReference type="EMBL" id="KAJ5194979.1"/>
    </source>
</evidence>
<gene>
    <name evidence="3" type="ORF">N7498_008417</name>
</gene>
<feature type="region of interest" description="Disordered" evidence="1">
    <location>
        <begin position="85"/>
        <end position="121"/>
    </location>
</feature>
<evidence type="ECO:0000313" key="4">
    <source>
        <dbReference type="Proteomes" id="UP001150904"/>
    </source>
</evidence>
<proteinExistence type="predicted"/>
<organism evidence="3 4">
    <name type="scientific">Penicillium cinerascens</name>
    <dbReference type="NCBI Taxonomy" id="70096"/>
    <lineage>
        <taxon>Eukaryota</taxon>
        <taxon>Fungi</taxon>
        <taxon>Dikarya</taxon>
        <taxon>Ascomycota</taxon>
        <taxon>Pezizomycotina</taxon>
        <taxon>Eurotiomycetes</taxon>
        <taxon>Eurotiomycetidae</taxon>
        <taxon>Eurotiales</taxon>
        <taxon>Aspergillaceae</taxon>
        <taxon>Penicillium</taxon>
    </lineage>
</organism>
<feature type="compositionally biased region" description="Low complexity" evidence="1">
    <location>
        <begin position="1"/>
        <end position="13"/>
    </location>
</feature>
<comment type="caution">
    <text evidence="3">The sequence shown here is derived from an EMBL/GenBank/DDBJ whole genome shotgun (WGS) entry which is preliminary data.</text>
</comment>
<dbReference type="EMBL" id="JAPQKR010000015">
    <property type="protein sequence ID" value="KAJ5194979.1"/>
    <property type="molecule type" value="Genomic_DNA"/>
</dbReference>
<accession>A0A9W9MAS0</accession>
<dbReference type="Proteomes" id="UP001150904">
    <property type="component" value="Unassembled WGS sequence"/>
</dbReference>
<sequence length="121" mass="12917">MPPKNTPNKVTKPAGKGKEAQTSPTASSPTKKGPRGSTGPSFDTVEFLWACFKNSGSPQVNYKAVGNELGLTAAAAKARFYRLRAQLDGDNKENKAGKATAKQEDEDAAETEDVEDSHYDV</sequence>
<dbReference type="RefSeq" id="XP_058305467.1">
    <property type="nucleotide sequence ID" value="XM_058455479.1"/>
</dbReference>
<keyword evidence="4" id="KW-1185">Reference proteome</keyword>
<evidence type="ECO:0000256" key="1">
    <source>
        <dbReference type="SAM" id="MobiDB-lite"/>
    </source>
</evidence>
<feature type="region of interest" description="Disordered" evidence="1">
    <location>
        <begin position="1"/>
        <end position="40"/>
    </location>
</feature>
<dbReference type="GeneID" id="83182780"/>
<protein>
    <recommendedName>
        <fullName evidence="2">Myb-like DNA-binding domain-containing protein</fullName>
    </recommendedName>
</protein>
<name>A0A9W9MAS0_9EURO</name>
<reference evidence="3" key="1">
    <citation type="submission" date="2022-12" db="EMBL/GenBank/DDBJ databases">
        <authorList>
            <person name="Petersen C."/>
        </authorList>
    </citation>
    <scope>NUCLEOTIDE SEQUENCE</scope>
    <source>
        <strain evidence="3">IBT 15544</strain>
    </source>
</reference>
<feature type="compositionally biased region" description="Polar residues" evidence="1">
    <location>
        <begin position="20"/>
        <end position="30"/>
    </location>
</feature>
<feature type="compositionally biased region" description="Acidic residues" evidence="1">
    <location>
        <begin position="104"/>
        <end position="115"/>
    </location>
</feature>
<dbReference type="AlphaFoldDB" id="A0A9W9MAS0"/>
<dbReference type="InterPro" id="IPR054505">
    <property type="entry name" value="Myb_DNA-bind_8"/>
</dbReference>
<feature type="compositionally biased region" description="Basic and acidic residues" evidence="1">
    <location>
        <begin position="85"/>
        <end position="96"/>
    </location>
</feature>
<feature type="domain" description="Myb-like DNA-binding" evidence="2">
    <location>
        <begin position="43"/>
        <end position="88"/>
    </location>
</feature>
<reference evidence="3" key="2">
    <citation type="journal article" date="2023" name="IMA Fungus">
        <title>Comparative genomic study of the Penicillium genus elucidates a diverse pangenome and 15 lateral gene transfer events.</title>
        <authorList>
            <person name="Petersen C."/>
            <person name="Sorensen T."/>
            <person name="Nielsen M.R."/>
            <person name="Sondergaard T.E."/>
            <person name="Sorensen J.L."/>
            <person name="Fitzpatrick D.A."/>
            <person name="Frisvad J.C."/>
            <person name="Nielsen K.L."/>
        </authorList>
    </citation>
    <scope>NUCLEOTIDE SEQUENCE</scope>
    <source>
        <strain evidence="3">IBT 15544</strain>
    </source>
</reference>
<evidence type="ECO:0000259" key="2">
    <source>
        <dbReference type="Pfam" id="PF22980"/>
    </source>
</evidence>